<evidence type="ECO:0000313" key="2">
    <source>
        <dbReference type="Proteomes" id="UP000295818"/>
    </source>
</evidence>
<dbReference type="RefSeq" id="WP_132190486.1">
    <property type="nucleotide sequence ID" value="NZ_SLWM01000007.1"/>
</dbReference>
<sequence>MANTSALQEAFHWVRGELTRIHGQSFDKREVRLRTGASHSFNAVAADGSFVATVTNSTGLTSGGKRPVGKIRGAIAELYFLSLVDASARVLIATDPNFFAILQAELAGALVEGVQISHLALPADLVTRVSEVTAAASTEMGR</sequence>
<accession>A0ABY2BM97</accession>
<organism evidence="1 2">
    <name type="scientific">Kribbella orskensis</name>
    <dbReference type="NCBI Taxonomy" id="2512216"/>
    <lineage>
        <taxon>Bacteria</taxon>
        <taxon>Bacillati</taxon>
        <taxon>Actinomycetota</taxon>
        <taxon>Actinomycetes</taxon>
        <taxon>Propionibacteriales</taxon>
        <taxon>Kribbellaceae</taxon>
        <taxon>Kribbella</taxon>
    </lineage>
</organism>
<dbReference type="EMBL" id="SLWM01000007">
    <property type="protein sequence ID" value="TCO21952.1"/>
    <property type="molecule type" value="Genomic_DNA"/>
</dbReference>
<keyword evidence="2" id="KW-1185">Reference proteome</keyword>
<evidence type="ECO:0000313" key="1">
    <source>
        <dbReference type="EMBL" id="TCO21952.1"/>
    </source>
</evidence>
<comment type="caution">
    <text evidence="1">The sequence shown here is derived from an EMBL/GenBank/DDBJ whole genome shotgun (WGS) entry which is preliminary data.</text>
</comment>
<proteinExistence type="predicted"/>
<dbReference type="Proteomes" id="UP000295818">
    <property type="component" value="Unassembled WGS sequence"/>
</dbReference>
<name>A0ABY2BM97_9ACTN</name>
<reference evidence="1 2" key="1">
    <citation type="journal article" date="2015" name="Stand. Genomic Sci.">
        <title>Genomic Encyclopedia of Bacterial and Archaeal Type Strains, Phase III: the genomes of soil and plant-associated and newly described type strains.</title>
        <authorList>
            <person name="Whitman W.B."/>
            <person name="Woyke T."/>
            <person name="Klenk H.P."/>
            <person name="Zhou Y."/>
            <person name="Lilburn T.G."/>
            <person name="Beck B.J."/>
            <person name="De Vos P."/>
            <person name="Vandamme P."/>
            <person name="Eisen J.A."/>
            <person name="Garrity G."/>
            <person name="Hugenholtz P."/>
            <person name="Kyrpides N.C."/>
        </authorList>
    </citation>
    <scope>NUCLEOTIDE SEQUENCE [LARGE SCALE GENOMIC DNA]</scope>
    <source>
        <strain evidence="1 2">VKM Ac-2538</strain>
    </source>
</reference>
<gene>
    <name evidence="1" type="ORF">EV644_107275</name>
</gene>
<protein>
    <submittedName>
        <fullName evidence="1">Uncharacterized protein</fullName>
    </submittedName>
</protein>